<gene>
    <name evidence="1" type="ORF">EYF80_057212</name>
</gene>
<organism evidence="1 2">
    <name type="scientific">Liparis tanakae</name>
    <name type="common">Tanaka's snailfish</name>
    <dbReference type="NCBI Taxonomy" id="230148"/>
    <lineage>
        <taxon>Eukaryota</taxon>
        <taxon>Metazoa</taxon>
        <taxon>Chordata</taxon>
        <taxon>Craniata</taxon>
        <taxon>Vertebrata</taxon>
        <taxon>Euteleostomi</taxon>
        <taxon>Actinopterygii</taxon>
        <taxon>Neopterygii</taxon>
        <taxon>Teleostei</taxon>
        <taxon>Neoteleostei</taxon>
        <taxon>Acanthomorphata</taxon>
        <taxon>Eupercaria</taxon>
        <taxon>Perciformes</taxon>
        <taxon>Cottioidei</taxon>
        <taxon>Cottales</taxon>
        <taxon>Liparidae</taxon>
        <taxon>Liparis</taxon>
    </lineage>
</organism>
<reference evidence="1 2" key="1">
    <citation type="submission" date="2019-03" db="EMBL/GenBank/DDBJ databases">
        <title>First draft genome of Liparis tanakae, snailfish: a comprehensive survey of snailfish specific genes.</title>
        <authorList>
            <person name="Kim W."/>
            <person name="Song I."/>
            <person name="Jeong J.-H."/>
            <person name="Kim D."/>
            <person name="Kim S."/>
            <person name="Ryu S."/>
            <person name="Song J.Y."/>
            <person name="Lee S.K."/>
        </authorList>
    </citation>
    <scope>NUCLEOTIDE SEQUENCE [LARGE SCALE GENOMIC DNA]</scope>
    <source>
        <tissue evidence="1">Muscle</tissue>
    </source>
</reference>
<keyword evidence="2" id="KW-1185">Reference proteome</keyword>
<name>A0A4Z2EUM2_9TELE</name>
<dbReference type="AlphaFoldDB" id="A0A4Z2EUM2"/>
<accession>A0A4Z2EUM2</accession>
<dbReference type="Proteomes" id="UP000314294">
    <property type="component" value="Unassembled WGS sequence"/>
</dbReference>
<comment type="caution">
    <text evidence="1">The sequence shown here is derived from an EMBL/GenBank/DDBJ whole genome shotgun (WGS) entry which is preliminary data.</text>
</comment>
<evidence type="ECO:0000313" key="1">
    <source>
        <dbReference type="EMBL" id="TNN32627.1"/>
    </source>
</evidence>
<evidence type="ECO:0000313" key="2">
    <source>
        <dbReference type="Proteomes" id="UP000314294"/>
    </source>
</evidence>
<protein>
    <submittedName>
        <fullName evidence="1">Uncharacterized protein</fullName>
    </submittedName>
</protein>
<sequence>MTCPVAPGPFTSRELQDVQDGLRVLLLLQLGDVGGLEEPRPLLRDALHRCSASGETQDDNDQCSQCSSCHFSPVSRLSGFSCYLLDLYLLHVDYVPGVEACGAAGWLALSAACWATSR</sequence>
<proteinExistence type="predicted"/>
<dbReference type="EMBL" id="SRLO01002581">
    <property type="protein sequence ID" value="TNN32627.1"/>
    <property type="molecule type" value="Genomic_DNA"/>
</dbReference>